<accession>A0ABY5Y8F7</accession>
<dbReference type="RefSeq" id="WP_260572836.1">
    <property type="nucleotide sequence ID" value="NZ_CP104205.1"/>
</dbReference>
<evidence type="ECO:0000313" key="2">
    <source>
        <dbReference type="Proteomes" id="UP001059209"/>
    </source>
</evidence>
<gene>
    <name evidence="1" type="ORF">NYZ99_20080</name>
</gene>
<reference evidence="1" key="1">
    <citation type="submission" date="2022-09" db="EMBL/GenBank/DDBJ databases">
        <title>Maribacter litopenaei sp. nov., isolated from the intestinal tract of the Pacific White Shrimp, Litopenaeus vannamei.</title>
        <authorList>
            <person name="Kim S.Y."/>
            <person name="Hwang C.Y."/>
        </authorList>
    </citation>
    <scope>NUCLEOTIDE SEQUENCE</scope>
    <source>
        <strain evidence="1">HL-LV01</strain>
    </source>
</reference>
<sequence>MATQITCPAQTVDLQVTAVDGTAPFVFEIVAPSSISADTTSAIRQILMGWHLIPTR</sequence>
<organism evidence="1 2">
    <name type="scientific">Maribacter litopenaei</name>
    <dbReference type="NCBI Taxonomy" id="2976127"/>
    <lineage>
        <taxon>Bacteria</taxon>
        <taxon>Pseudomonadati</taxon>
        <taxon>Bacteroidota</taxon>
        <taxon>Flavobacteriia</taxon>
        <taxon>Flavobacteriales</taxon>
        <taxon>Flavobacteriaceae</taxon>
        <taxon>Maribacter</taxon>
    </lineage>
</organism>
<proteinExistence type="predicted"/>
<dbReference type="Proteomes" id="UP001059209">
    <property type="component" value="Chromosome"/>
</dbReference>
<name>A0ABY5Y8F7_9FLAO</name>
<evidence type="ECO:0000313" key="1">
    <source>
        <dbReference type="EMBL" id="UWX54984.1"/>
    </source>
</evidence>
<keyword evidence="2" id="KW-1185">Reference proteome</keyword>
<dbReference type="EMBL" id="CP104205">
    <property type="protein sequence ID" value="UWX54984.1"/>
    <property type="molecule type" value="Genomic_DNA"/>
</dbReference>
<protein>
    <submittedName>
        <fullName evidence="1">Uncharacterized protein</fullName>
    </submittedName>
</protein>